<accession>A0A7R9QSY0</accession>
<dbReference type="InterPro" id="IPR036259">
    <property type="entry name" value="MFS_trans_sf"/>
</dbReference>
<evidence type="ECO:0000256" key="3">
    <source>
        <dbReference type="ARBA" id="ARBA00022692"/>
    </source>
</evidence>
<feature type="domain" description="Major facilitator superfamily (MFS) profile" evidence="8">
    <location>
        <begin position="1"/>
        <end position="462"/>
    </location>
</feature>
<evidence type="ECO:0000256" key="1">
    <source>
        <dbReference type="ARBA" id="ARBA00004141"/>
    </source>
</evidence>
<evidence type="ECO:0000313" key="9">
    <source>
        <dbReference type="EMBL" id="CAD7656034.1"/>
    </source>
</evidence>
<dbReference type="EMBL" id="OC925269">
    <property type="protein sequence ID" value="CAD7656034.1"/>
    <property type="molecule type" value="Genomic_DNA"/>
</dbReference>
<feature type="transmembrane region" description="Helical" evidence="7">
    <location>
        <begin position="115"/>
        <end position="137"/>
    </location>
</feature>
<sequence length="587" mass="65066">MTACSLLYTLRVNLNVAIVEMVRPKNSSHPQDWCYNYNGDDYKFDNLPSHRDYDWSESTQGIILGAYFYGFTATQIVGGLLTDRWGAKWVCSLGLAVPALVNAVSPFAVDRDYSWLIVIRVIIGAFHGLVHSSLFSMYAKWFPTQERTIAIAATQFGGNIGAVFMSPMAGYLAKHGYAGGWPSIFYTSSLIHIIWLIPWLLFAYDSPADDKGISPDEHLYILQNTVSQTAKSSAPIPWKSILTCRTVYASILAKTSGSFGYYVVVTIYASILAKTSGSFGYYVVVTSVPSYFDTIFSVKITDNGLYTALMYLFIGITLLSAGPLSTFVIAKSKFTRTRIRKLFQMTALVGPAICLALVPAVGCDLVSVVILIVLSMCLYGFITGGEYPIIPEYAPEFTGTVFGLTNTLASAMGFLGPIIVGQIRDTNNNTQSRKKWDLVFYVTAAFYLLGAVCFEILASAQRQPWATITEQIPVIPDYINKIMVNSNSTITLSMPLFRSLIEPNFTKTDNLTTIYNNIISLHSSTLFDDENGRIGFLLSTKAFIQMVCNFFVSPLINRIGYEKTQIFGSFVLLLSSLRELFTIIAYF</sequence>
<name>A0A7R9QSY0_9ACAR</name>
<dbReference type="FunFam" id="1.20.1250.20:FF:000003">
    <property type="entry name" value="Solute carrier family 17 member 3"/>
    <property type="match status" value="1"/>
</dbReference>
<dbReference type="GO" id="GO:0015293">
    <property type="term" value="F:symporter activity"/>
    <property type="evidence" value="ECO:0007669"/>
    <property type="project" value="UniProtKB-KW"/>
</dbReference>
<reference evidence="9" key="1">
    <citation type="submission" date="2020-11" db="EMBL/GenBank/DDBJ databases">
        <authorList>
            <person name="Tran Van P."/>
        </authorList>
    </citation>
    <scope>NUCLEOTIDE SEQUENCE</scope>
</reference>
<dbReference type="Pfam" id="PF07690">
    <property type="entry name" value="MFS_1"/>
    <property type="match status" value="1"/>
</dbReference>
<protein>
    <recommendedName>
        <fullName evidence="8">Major facilitator superfamily (MFS) profile domain-containing protein</fullName>
    </recommendedName>
</protein>
<gene>
    <name evidence="9" type="ORF">ONB1V03_LOCUS12674</name>
</gene>
<keyword evidence="3 7" id="KW-0812">Transmembrane</keyword>
<feature type="transmembrane region" description="Helical" evidence="7">
    <location>
        <begin position="62"/>
        <end position="82"/>
    </location>
</feature>
<feature type="transmembrane region" description="Helical" evidence="7">
    <location>
        <begin position="342"/>
        <end position="362"/>
    </location>
</feature>
<keyword evidence="4" id="KW-0769">Symport</keyword>
<dbReference type="PROSITE" id="PS50850">
    <property type="entry name" value="MFS"/>
    <property type="match status" value="1"/>
</dbReference>
<feature type="transmembrane region" description="Helical" evidence="7">
    <location>
        <begin position="149"/>
        <end position="172"/>
    </location>
</feature>
<keyword evidence="6 7" id="KW-0472">Membrane</keyword>
<comment type="subcellular location">
    <subcellularLocation>
        <location evidence="1">Membrane</location>
        <topology evidence="1">Multi-pass membrane protein</topology>
    </subcellularLocation>
</comment>
<dbReference type="EMBL" id="CAJPVJ010010444">
    <property type="protein sequence ID" value="CAG2173221.1"/>
    <property type="molecule type" value="Genomic_DNA"/>
</dbReference>
<keyword evidence="5 7" id="KW-1133">Transmembrane helix</keyword>
<organism evidence="9">
    <name type="scientific">Oppiella nova</name>
    <dbReference type="NCBI Taxonomy" id="334625"/>
    <lineage>
        <taxon>Eukaryota</taxon>
        <taxon>Metazoa</taxon>
        <taxon>Ecdysozoa</taxon>
        <taxon>Arthropoda</taxon>
        <taxon>Chelicerata</taxon>
        <taxon>Arachnida</taxon>
        <taxon>Acari</taxon>
        <taxon>Acariformes</taxon>
        <taxon>Sarcoptiformes</taxon>
        <taxon>Oribatida</taxon>
        <taxon>Brachypylina</taxon>
        <taxon>Oppioidea</taxon>
        <taxon>Oppiidae</taxon>
        <taxon>Oppiella</taxon>
    </lineage>
</organism>
<proteinExistence type="predicted"/>
<feature type="transmembrane region" description="Helical" evidence="7">
    <location>
        <begin position="304"/>
        <end position="330"/>
    </location>
</feature>
<dbReference type="GO" id="GO:0016020">
    <property type="term" value="C:membrane"/>
    <property type="evidence" value="ECO:0007669"/>
    <property type="project" value="UniProtKB-SubCell"/>
</dbReference>
<keyword evidence="10" id="KW-1185">Reference proteome</keyword>
<feature type="transmembrane region" description="Helical" evidence="7">
    <location>
        <begin position="259"/>
        <end position="284"/>
    </location>
</feature>
<evidence type="ECO:0000256" key="5">
    <source>
        <dbReference type="ARBA" id="ARBA00022989"/>
    </source>
</evidence>
<evidence type="ECO:0000256" key="6">
    <source>
        <dbReference type="ARBA" id="ARBA00023136"/>
    </source>
</evidence>
<evidence type="ECO:0000256" key="2">
    <source>
        <dbReference type="ARBA" id="ARBA00022448"/>
    </source>
</evidence>
<dbReference type="PANTHER" id="PTHR11662">
    <property type="entry name" value="SOLUTE CARRIER FAMILY 17"/>
    <property type="match status" value="1"/>
</dbReference>
<dbReference type="SUPFAM" id="SSF103473">
    <property type="entry name" value="MFS general substrate transporter"/>
    <property type="match status" value="1"/>
</dbReference>
<dbReference type="FunFam" id="1.20.1250.20:FF:000423">
    <property type="entry name" value="Putative inorganic phosphate cotransporter-like Protein"/>
    <property type="match status" value="1"/>
</dbReference>
<evidence type="ECO:0000256" key="7">
    <source>
        <dbReference type="SAM" id="Phobius"/>
    </source>
</evidence>
<dbReference type="Gene3D" id="1.20.1250.20">
    <property type="entry name" value="MFS general substrate transporter like domains"/>
    <property type="match status" value="2"/>
</dbReference>
<dbReference type="GO" id="GO:0006820">
    <property type="term" value="P:monoatomic anion transport"/>
    <property type="evidence" value="ECO:0007669"/>
    <property type="project" value="TreeGrafter"/>
</dbReference>
<evidence type="ECO:0000313" key="10">
    <source>
        <dbReference type="Proteomes" id="UP000728032"/>
    </source>
</evidence>
<evidence type="ECO:0000259" key="8">
    <source>
        <dbReference type="PROSITE" id="PS50850"/>
    </source>
</evidence>
<dbReference type="OrthoDB" id="6493426at2759"/>
<dbReference type="InterPro" id="IPR011701">
    <property type="entry name" value="MFS"/>
</dbReference>
<dbReference type="Proteomes" id="UP000728032">
    <property type="component" value="Unassembled WGS sequence"/>
</dbReference>
<dbReference type="PANTHER" id="PTHR11662:SF399">
    <property type="entry name" value="FI19708P1-RELATED"/>
    <property type="match status" value="1"/>
</dbReference>
<dbReference type="AlphaFoldDB" id="A0A7R9QSY0"/>
<dbReference type="InterPro" id="IPR020846">
    <property type="entry name" value="MFS_dom"/>
</dbReference>
<feature type="transmembrane region" description="Helical" evidence="7">
    <location>
        <begin position="89"/>
        <end position="109"/>
    </location>
</feature>
<keyword evidence="2" id="KW-0813">Transport</keyword>
<feature type="transmembrane region" description="Helical" evidence="7">
    <location>
        <begin position="184"/>
        <end position="204"/>
    </location>
</feature>
<feature type="transmembrane region" description="Helical" evidence="7">
    <location>
        <begin position="401"/>
        <end position="423"/>
    </location>
</feature>
<feature type="transmembrane region" description="Helical" evidence="7">
    <location>
        <begin position="438"/>
        <end position="458"/>
    </location>
</feature>
<evidence type="ECO:0000256" key="4">
    <source>
        <dbReference type="ARBA" id="ARBA00022847"/>
    </source>
</evidence>
<dbReference type="InterPro" id="IPR050382">
    <property type="entry name" value="MFS_Na/Anion_cotransporter"/>
</dbReference>